<dbReference type="STRING" id="1392877.SAMN05216221_2841"/>
<dbReference type="InterPro" id="IPR036873">
    <property type="entry name" value="Rhodanese-like_dom_sf"/>
</dbReference>
<dbReference type="InterPro" id="IPR001307">
    <property type="entry name" value="Thiosulphate_STrfase_CS"/>
</dbReference>
<dbReference type="InterPro" id="IPR051126">
    <property type="entry name" value="Thiosulfate_sulfurtransferase"/>
</dbReference>
<dbReference type="AlphaFoldDB" id="A0A1H1VR76"/>
<dbReference type="RefSeq" id="WP_090349543.1">
    <property type="nucleotide sequence ID" value="NZ_LT629751.1"/>
</dbReference>
<name>A0A1H1VR76_9PSED</name>
<evidence type="ECO:0000313" key="3">
    <source>
        <dbReference type="EMBL" id="SDS86931.1"/>
    </source>
</evidence>
<feature type="domain" description="Rhodanese" evidence="2">
    <location>
        <begin position="21"/>
        <end position="129"/>
    </location>
</feature>
<keyword evidence="4" id="KW-1185">Reference proteome</keyword>
<protein>
    <submittedName>
        <fullName evidence="3">Thiosulfate sulfurtransferase</fullName>
    </submittedName>
</protein>
<keyword evidence="1" id="KW-0677">Repeat</keyword>
<dbReference type="PANTHER" id="PTHR43855:SF1">
    <property type="entry name" value="THIOSULFATE SULFURTRANSFERASE"/>
    <property type="match status" value="1"/>
</dbReference>
<dbReference type="Gene3D" id="3.40.250.10">
    <property type="entry name" value="Rhodanese-like domain"/>
    <property type="match status" value="2"/>
</dbReference>
<evidence type="ECO:0000259" key="2">
    <source>
        <dbReference type="PROSITE" id="PS50206"/>
    </source>
</evidence>
<dbReference type="PROSITE" id="PS00380">
    <property type="entry name" value="RHODANESE_1"/>
    <property type="match status" value="1"/>
</dbReference>
<organism evidence="3 4">
    <name type="scientific">Pseudomonas oryzae</name>
    <dbReference type="NCBI Taxonomy" id="1392877"/>
    <lineage>
        <taxon>Bacteria</taxon>
        <taxon>Pseudomonadati</taxon>
        <taxon>Pseudomonadota</taxon>
        <taxon>Gammaproteobacteria</taxon>
        <taxon>Pseudomonadales</taxon>
        <taxon>Pseudomonadaceae</taxon>
        <taxon>Pseudomonas</taxon>
    </lineage>
</organism>
<sequence length="271" mass="29728">MSAFSDLPLVIEPAELASRLDAPELILVDLSPAARYAEGHIPGARHVDPKRTQLGQPPAPGLLPVWSDLQALLGELGHRADAVYVLYDDEGGPWAGRFGWLLDLIGHRSWHHLDGGLQAWLAEGRELSTAVPAPVGAPVPIQPCADVLASREYLLEHLDDSHLLIWDARSAEEYRGEKVLAAKGGHIPGAINLEWTDCQDRSRALRLRADLAGLLAAHGITPDKEIVTHCQTHRRSGFTYMVMRALGYPNIKAYPGSWSEWGNHPDTPVER</sequence>
<dbReference type="SUPFAM" id="SSF52821">
    <property type="entry name" value="Rhodanese/Cell cycle control phosphatase"/>
    <property type="match status" value="2"/>
</dbReference>
<accession>A0A1H1VR76</accession>
<dbReference type="InterPro" id="IPR001763">
    <property type="entry name" value="Rhodanese-like_dom"/>
</dbReference>
<evidence type="ECO:0000256" key="1">
    <source>
        <dbReference type="ARBA" id="ARBA00022737"/>
    </source>
</evidence>
<dbReference type="GO" id="GO:0004792">
    <property type="term" value="F:thiosulfate-cyanide sulfurtransferase activity"/>
    <property type="evidence" value="ECO:0007669"/>
    <property type="project" value="InterPro"/>
</dbReference>
<evidence type="ECO:0000313" key="4">
    <source>
        <dbReference type="Proteomes" id="UP000243359"/>
    </source>
</evidence>
<feature type="domain" description="Rhodanese" evidence="2">
    <location>
        <begin position="159"/>
        <end position="270"/>
    </location>
</feature>
<dbReference type="SMART" id="SM00450">
    <property type="entry name" value="RHOD"/>
    <property type="match status" value="2"/>
</dbReference>
<keyword evidence="3" id="KW-0808">Transferase</keyword>
<dbReference type="CDD" id="cd01449">
    <property type="entry name" value="TST_Repeat_2"/>
    <property type="match status" value="1"/>
</dbReference>
<dbReference type="OrthoDB" id="9781034at2"/>
<dbReference type="Pfam" id="PF00581">
    <property type="entry name" value="Rhodanese"/>
    <property type="match status" value="2"/>
</dbReference>
<dbReference type="PANTHER" id="PTHR43855">
    <property type="entry name" value="THIOSULFATE SULFURTRANSFERASE"/>
    <property type="match status" value="1"/>
</dbReference>
<dbReference type="PROSITE" id="PS50206">
    <property type="entry name" value="RHODANESE_3"/>
    <property type="match status" value="2"/>
</dbReference>
<dbReference type="Proteomes" id="UP000243359">
    <property type="component" value="Chromosome I"/>
</dbReference>
<dbReference type="CDD" id="cd01448">
    <property type="entry name" value="TST_Repeat_1"/>
    <property type="match status" value="1"/>
</dbReference>
<reference evidence="4" key="1">
    <citation type="submission" date="2016-10" db="EMBL/GenBank/DDBJ databases">
        <authorList>
            <person name="Varghese N."/>
            <person name="Submissions S."/>
        </authorList>
    </citation>
    <scope>NUCLEOTIDE SEQUENCE [LARGE SCALE GENOMIC DNA]</scope>
    <source>
        <strain evidence="4">KCTC 32247</strain>
    </source>
</reference>
<gene>
    <name evidence="3" type="ORF">SAMN05216221_2841</name>
</gene>
<proteinExistence type="predicted"/>
<dbReference type="EMBL" id="LT629751">
    <property type="protein sequence ID" value="SDS86931.1"/>
    <property type="molecule type" value="Genomic_DNA"/>
</dbReference>